<feature type="domain" description="NmrA-like" evidence="3">
    <location>
        <begin position="2"/>
        <end position="278"/>
    </location>
</feature>
<evidence type="ECO:0000256" key="2">
    <source>
        <dbReference type="ARBA" id="ARBA00022857"/>
    </source>
</evidence>
<dbReference type="Proteomes" id="UP000076632">
    <property type="component" value="Unassembled WGS sequence"/>
</dbReference>
<dbReference type="SUPFAM" id="SSF51735">
    <property type="entry name" value="NAD(P)-binding Rossmann-fold domains"/>
    <property type="match status" value="1"/>
</dbReference>
<evidence type="ECO:0000313" key="5">
    <source>
        <dbReference type="Proteomes" id="UP000076632"/>
    </source>
</evidence>
<dbReference type="GO" id="GO:0005634">
    <property type="term" value="C:nucleus"/>
    <property type="evidence" value="ECO:0007669"/>
    <property type="project" value="TreeGrafter"/>
</dbReference>
<keyword evidence="2" id="KW-0521">NADP</keyword>
<dbReference type="PANTHER" id="PTHR42748:SF7">
    <property type="entry name" value="NMRA LIKE REDOX SENSOR 1-RELATED"/>
    <property type="match status" value="1"/>
</dbReference>
<dbReference type="InParanoid" id="A0A165IVB6"/>
<protein>
    <submittedName>
        <fullName evidence="4">NAD(P)-binding protein</fullName>
    </submittedName>
</protein>
<reference evidence="4 5" key="1">
    <citation type="journal article" date="2016" name="Fungal Biol.">
        <title>The genome of Xylona heveae provides a window into fungal endophytism.</title>
        <authorList>
            <person name="Gazis R."/>
            <person name="Kuo A."/>
            <person name="Riley R."/>
            <person name="LaButti K."/>
            <person name="Lipzen A."/>
            <person name="Lin J."/>
            <person name="Amirebrahimi M."/>
            <person name="Hesse C.N."/>
            <person name="Spatafora J.W."/>
            <person name="Henrissat B."/>
            <person name="Hainaut M."/>
            <person name="Grigoriev I.V."/>
            <person name="Hibbett D.S."/>
        </authorList>
    </citation>
    <scope>NUCLEOTIDE SEQUENCE [LARGE SCALE GENOMIC DNA]</scope>
    <source>
        <strain evidence="4 5">TC161</strain>
    </source>
</reference>
<evidence type="ECO:0000313" key="4">
    <source>
        <dbReference type="EMBL" id="KZF25439.1"/>
    </source>
</evidence>
<dbReference type="OMA" id="YEHMQET"/>
<dbReference type="Gene3D" id="3.40.50.720">
    <property type="entry name" value="NAD(P)-binding Rossmann-like Domain"/>
    <property type="match status" value="1"/>
</dbReference>
<evidence type="ECO:0000256" key="1">
    <source>
        <dbReference type="ARBA" id="ARBA00006328"/>
    </source>
</evidence>
<dbReference type="InterPro" id="IPR051164">
    <property type="entry name" value="NmrA-like_oxidored"/>
</dbReference>
<dbReference type="RefSeq" id="XP_018190994.1">
    <property type="nucleotide sequence ID" value="XM_018331883.1"/>
</dbReference>
<dbReference type="AlphaFoldDB" id="A0A165IVB6"/>
<dbReference type="OrthoDB" id="9997102at2759"/>
<comment type="similarity">
    <text evidence="1">Belongs to the NmrA-type oxidoreductase family.</text>
</comment>
<dbReference type="Pfam" id="PF05368">
    <property type="entry name" value="NmrA"/>
    <property type="match status" value="1"/>
</dbReference>
<sequence length="309" mass="33398">MSKVLLITGATGKQGGAVVDALLSSPDAKDFTILAVTRNASSSGAQALANRSPNIKLVEGDLNDPEAIFKAAARVTSQSVWGVYSVQSSVGSGGADVVGEERQGKGLVDSSIAHNVHQFVYSSVDRGGDKSIENPTNIPHFITKHNIERHLLDKVKSSGTSMAYTILRPVCFMENYTPGFMGKTFATLWKVSVGDKKLQLISTADIGYFAAQAFIHPEQYHNKALSLAGDDLTFFEASEIFKSKTGAEMSTTFDIIASGITWASKEMGLMFKWFREEGYGANVAELKKIHPGLLGFGDWLKEKSAFETK</sequence>
<organism evidence="4 5">
    <name type="scientific">Xylona heveae (strain CBS 132557 / TC161)</name>
    <dbReference type="NCBI Taxonomy" id="1328760"/>
    <lineage>
        <taxon>Eukaryota</taxon>
        <taxon>Fungi</taxon>
        <taxon>Dikarya</taxon>
        <taxon>Ascomycota</taxon>
        <taxon>Pezizomycotina</taxon>
        <taxon>Xylonomycetes</taxon>
        <taxon>Xylonales</taxon>
        <taxon>Xylonaceae</taxon>
        <taxon>Xylona</taxon>
    </lineage>
</organism>
<proteinExistence type="inferred from homology"/>
<gene>
    <name evidence="4" type="ORF">L228DRAFT_244280</name>
</gene>
<dbReference type="PANTHER" id="PTHR42748">
    <property type="entry name" value="NITROGEN METABOLITE REPRESSION PROTEIN NMRA FAMILY MEMBER"/>
    <property type="match status" value="1"/>
</dbReference>
<keyword evidence="5" id="KW-1185">Reference proteome</keyword>
<dbReference type="Gene3D" id="3.90.25.10">
    <property type="entry name" value="UDP-galactose 4-epimerase, domain 1"/>
    <property type="match status" value="1"/>
</dbReference>
<dbReference type="GeneID" id="28897020"/>
<dbReference type="STRING" id="1328760.A0A165IVB6"/>
<evidence type="ECO:0000259" key="3">
    <source>
        <dbReference type="Pfam" id="PF05368"/>
    </source>
</evidence>
<dbReference type="EMBL" id="KV407455">
    <property type="protein sequence ID" value="KZF25439.1"/>
    <property type="molecule type" value="Genomic_DNA"/>
</dbReference>
<dbReference type="InterPro" id="IPR008030">
    <property type="entry name" value="NmrA-like"/>
</dbReference>
<dbReference type="CDD" id="cd05251">
    <property type="entry name" value="NmrA_like_SDR_a"/>
    <property type="match status" value="1"/>
</dbReference>
<name>A0A165IVB6_XYLHT</name>
<accession>A0A165IVB6</accession>
<dbReference type="InterPro" id="IPR036291">
    <property type="entry name" value="NAD(P)-bd_dom_sf"/>
</dbReference>